<proteinExistence type="predicted"/>
<feature type="region of interest" description="Disordered" evidence="1">
    <location>
        <begin position="1"/>
        <end position="43"/>
    </location>
</feature>
<dbReference type="Proteomes" id="UP000595437">
    <property type="component" value="Chromosome 8"/>
</dbReference>
<evidence type="ECO:0000313" key="3">
    <source>
        <dbReference type="Proteomes" id="UP000595437"/>
    </source>
</evidence>
<dbReference type="AlphaFoldDB" id="A0A7T8HLN7"/>
<sequence length="69" mass="8008">MDSSRSTLQQQPSREPTPYYSRDPAEPQLAHPRWSISSTHQQHPAPLGCLPLELFFFFFSNMMEILSEI</sequence>
<reference evidence="3" key="1">
    <citation type="submission" date="2021-01" db="EMBL/GenBank/DDBJ databases">
        <title>Caligus Genome Assembly.</title>
        <authorList>
            <person name="Gallardo-Escarate C."/>
        </authorList>
    </citation>
    <scope>NUCLEOTIDE SEQUENCE [LARGE SCALE GENOMIC DNA]</scope>
</reference>
<organism evidence="2 3">
    <name type="scientific">Caligus rogercresseyi</name>
    <name type="common">Sea louse</name>
    <dbReference type="NCBI Taxonomy" id="217165"/>
    <lineage>
        <taxon>Eukaryota</taxon>
        <taxon>Metazoa</taxon>
        <taxon>Ecdysozoa</taxon>
        <taxon>Arthropoda</taxon>
        <taxon>Crustacea</taxon>
        <taxon>Multicrustacea</taxon>
        <taxon>Hexanauplia</taxon>
        <taxon>Copepoda</taxon>
        <taxon>Siphonostomatoida</taxon>
        <taxon>Caligidae</taxon>
        <taxon>Caligus</taxon>
    </lineage>
</organism>
<protein>
    <submittedName>
        <fullName evidence="2">Uncharacterized protein</fullName>
    </submittedName>
</protein>
<evidence type="ECO:0000256" key="1">
    <source>
        <dbReference type="SAM" id="MobiDB-lite"/>
    </source>
</evidence>
<keyword evidence="3" id="KW-1185">Reference proteome</keyword>
<accession>A0A7T8HLN7</accession>
<name>A0A7T8HLN7_CALRO</name>
<gene>
    <name evidence="2" type="ORF">FKW44_013177</name>
</gene>
<dbReference type="EMBL" id="CP045897">
    <property type="protein sequence ID" value="QQP51735.1"/>
    <property type="molecule type" value="Genomic_DNA"/>
</dbReference>
<feature type="compositionally biased region" description="Polar residues" evidence="1">
    <location>
        <begin position="1"/>
        <end position="14"/>
    </location>
</feature>
<evidence type="ECO:0000313" key="2">
    <source>
        <dbReference type="EMBL" id="QQP51735.1"/>
    </source>
</evidence>